<reference evidence="1 2" key="1">
    <citation type="submission" date="2016-10" db="EMBL/GenBank/DDBJ databases">
        <title>Paenibacillus species isolates.</title>
        <authorList>
            <person name="Beno S.M."/>
        </authorList>
    </citation>
    <scope>NUCLEOTIDE SEQUENCE [LARGE SCALE GENOMIC DNA]</scope>
    <source>
        <strain evidence="1 2">FSL H7-0918</strain>
    </source>
</reference>
<sequence>MDHAIDSLSAFYEIALKRLYDEWATGKYIKLSDCPLYKECNTYRKAIKVMRDSYNGETSRGSVKEDLESEMWVTKGIEVKW</sequence>
<protein>
    <submittedName>
        <fullName evidence="1">Uncharacterized protein</fullName>
    </submittedName>
</protein>
<evidence type="ECO:0000313" key="2">
    <source>
        <dbReference type="Proteomes" id="UP000187323"/>
    </source>
</evidence>
<dbReference type="AlphaFoldDB" id="A0AB36J6Q6"/>
<dbReference type="RefSeq" id="WP_076138896.1">
    <property type="nucleotide sequence ID" value="NZ_MKQM01000081.1"/>
</dbReference>
<dbReference type="Proteomes" id="UP000187323">
    <property type="component" value="Unassembled WGS sequence"/>
</dbReference>
<gene>
    <name evidence="1" type="ORF">BSK47_31050</name>
</gene>
<accession>A0AB36J6Q6</accession>
<name>A0AB36J6Q6_9BACL</name>
<organism evidence="1 2">
    <name type="scientific">Paenibacillus odorifer</name>
    <dbReference type="NCBI Taxonomy" id="189426"/>
    <lineage>
        <taxon>Bacteria</taxon>
        <taxon>Bacillati</taxon>
        <taxon>Bacillota</taxon>
        <taxon>Bacilli</taxon>
        <taxon>Bacillales</taxon>
        <taxon>Paenibacillaceae</taxon>
        <taxon>Paenibacillus</taxon>
    </lineage>
</organism>
<evidence type="ECO:0000313" key="1">
    <source>
        <dbReference type="EMBL" id="OME10259.1"/>
    </source>
</evidence>
<proteinExistence type="predicted"/>
<dbReference type="EMBL" id="MPTO01000050">
    <property type="protein sequence ID" value="OME10259.1"/>
    <property type="molecule type" value="Genomic_DNA"/>
</dbReference>
<comment type="caution">
    <text evidence="1">The sequence shown here is derived from an EMBL/GenBank/DDBJ whole genome shotgun (WGS) entry which is preliminary data.</text>
</comment>